<feature type="region of interest" description="Disordered" evidence="6">
    <location>
        <begin position="144"/>
        <end position="163"/>
    </location>
</feature>
<comment type="subcellular location">
    <subcellularLocation>
        <location evidence="1">Nucleus</location>
    </subcellularLocation>
</comment>
<feature type="compositionally biased region" description="Basic residues" evidence="6">
    <location>
        <begin position="629"/>
        <end position="645"/>
    </location>
</feature>
<evidence type="ECO:0000256" key="6">
    <source>
        <dbReference type="SAM" id="MobiDB-lite"/>
    </source>
</evidence>
<dbReference type="Pfam" id="PF04000">
    <property type="entry name" value="Sas10_Utp3"/>
    <property type="match status" value="1"/>
</dbReference>
<evidence type="ECO:0000256" key="5">
    <source>
        <dbReference type="SAM" id="Coils"/>
    </source>
</evidence>
<evidence type="ECO:0000256" key="2">
    <source>
        <dbReference type="ARBA" id="ARBA00010979"/>
    </source>
</evidence>
<keyword evidence="5" id="KW-0175">Coiled coil</keyword>
<evidence type="ECO:0000313" key="9">
    <source>
        <dbReference type="Proteomes" id="UP000807716"/>
    </source>
</evidence>
<comment type="caution">
    <text evidence="8">The sequence shown here is derived from an EMBL/GenBank/DDBJ whole genome shotgun (WGS) entry which is preliminary data.</text>
</comment>
<dbReference type="GO" id="GO:0000462">
    <property type="term" value="P:maturation of SSU-rRNA from tricistronic rRNA transcript (SSU-rRNA, 5.8S rRNA, LSU-rRNA)"/>
    <property type="evidence" value="ECO:0007669"/>
    <property type="project" value="TreeGrafter"/>
</dbReference>
<feature type="compositionally biased region" description="Acidic residues" evidence="6">
    <location>
        <begin position="60"/>
        <end position="99"/>
    </location>
</feature>
<organism evidence="8 9">
    <name type="scientific">Actinomortierella ambigua</name>
    <dbReference type="NCBI Taxonomy" id="1343610"/>
    <lineage>
        <taxon>Eukaryota</taxon>
        <taxon>Fungi</taxon>
        <taxon>Fungi incertae sedis</taxon>
        <taxon>Mucoromycota</taxon>
        <taxon>Mortierellomycotina</taxon>
        <taxon>Mortierellomycetes</taxon>
        <taxon>Mortierellales</taxon>
        <taxon>Mortierellaceae</taxon>
        <taxon>Actinomortierella</taxon>
    </lineage>
</organism>
<sequence length="686" mass="77337">MVKRGAPKRKPTKSFDGGGSRVKAANTWDEMEHDAEDDFHDSRGKILLDHEQDLARRYQDEDDASEEEVYGLDSEDEEDEDELSDLDNESKDQDEDEMDLDKKSWGKGKRSYYDAEEIESDEETAKAEEEEALRLQKKRLQEMSEEDFAPEEEETVWGDQSTRGLLGDKDADRAMIEGFDKELAGIDLATTATSAKRTTAAAGGNVVVEKITKANIGKLSKKEVLKVLQNQSPELLDLVEEFKEKIEALQAVAEVLQMVSQLEKPLAQDRAPLPFLRLKYQTLANYLTNIAFYITLKSSPGTDALELREHPVIDALVELRTMLSKLDKFENKKSTSRDMENLLEILEQGGDEDDEEEEDEEDEEDMARRLLEEERLARKSANGKNTKTKKAKKESKDKSKSQPFEYSVELEDDFVSYNKPSRKTKKSDATSTIAKTTKRRTLDDDYGDMDELLDVDLEDKAQKKRSLRDYVAKVDQAVNKRSKILRGSGDTDIPYRDRFKDRQEQMKRKAANQGPEPENTELDDLDWDEKDQAAARMVAGGDGDSDGDEGQSGKSTGKGRKAGAGGDDGDDFDAAAYYEAAVAAKNAKKAARKALGEEFTSATSFEDTSIDANDKRSISWQILKNKGLTPHRKKEQRNPRVKHRNKYETAKKKIKSVKRVFTRLEGAYAGEKTGIKTGLARSVKFS</sequence>
<dbReference type="InterPro" id="IPR018972">
    <property type="entry name" value="Sas10_C_dom"/>
</dbReference>
<feature type="compositionally biased region" description="Acidic residues" evidence="6">
    <location>
        <begin position="518"/>
        <end position="529"/>
    </location>
</feature>
<comment type="similarity">
    <text evidence="2">Belongs to the SAS10 family.</text>
</comment>
<dbReference type="Proteomes" id="UP000807716">
    <property type="component" value="Unassembled WGS sequence"/>
</dbReference>
<feature type="compositionally biased region" description="Basic and acidic residues" evidence="6">
    <location>
        <begin position="493"/>
        <end position="507"/>
    </location>
</feature>
<feature type="domain" description="Sas10 C-terminal" evidence="7">
    <location>
        <begin position="613"/>
        <end position="685"/>
    </location>
</feature>
<protein>
    <recommendedName>
        <fullName evidence="7">Sas10 C-terminal domain-containing protein</fullName>
    </recommendedName>
</protein>
<feature type="compositionally biased region" description="Basic and acidic residues" evidence="6">
    <location>
        <begin position="366"/>
        <end position="377"/>
    </location>
</feature>
<dbReference type="EMBL" id="JAAAJB010000011">
    <property type="protein sequence ID" value="KAG0270117.1"/>
    <property type="molecule type" value="Genomic_DNA"/>
</dbReference>
<evidence type="ECO:0000256" key="4">
    <source>
        <dbReference type="ARBA" id="ARBA00023242"/>
    </source>
</evidence>
<keyword evidence="9" id="KW-1185">Reference proteome</keyword>
<dbReference type="InterPro" id="IPR007146">
    <property type="entry name" value="Sas10/Utp3/C1D"/>
</dbReference>
<accession>A0A9P6UD58</accession>
<dbReference type="Pfam" id="PF09368">
    <property type="entry name" value="Sas10"/>
    <property type="match status" value="1"/>
</dbReference>
<proteinExistence type="inferred from homology"/>
<feature type="coiled-coil region" evidence="5">
    <location>
        <begin position="225"/>
        <end position="259"/>
    </location>
</feature>
<dbReference type="PANTHER" id="PTHR13237:SF8">
    <property type="entry name" value="SOMETHING ABOUT SILENCING PROTEIN 10"/>
    <property type="match status" value="1"/>
</dbReference>
<name>A0A9P6UD58_9FUNG</name>
<evidence type="ECO:0000259" key="7">
    <source>
        <dbReference type="Pfam" id="PF09368"/>
    </source>
</evidence>
<dbReference type="AlphaFoldDB" id="A0A9P6UD58"/>
<evidence type="ECO:0000313" key="8">
    <source>
        <dbReference type="EMBL" id="KAG0270117.1"/>
    </source>
</evidence>
<evidence type="ECO:0000256" key="3">
    <source>
        <dbReference type="ARBA" id="ARBA00022553"/>
    </source>
</evidence>
<feature type="compositionally biased region" description="Basic and acidic residues" evidence="6">
    <location>
        <begin position="40"/>
        <end position="59"/>
    </location>
</feature>
<feature type="compositionally biased region" description="Acidic residues" evidence="6">
    <location>
        <begin position="144"/>
        <end position="156"/>
    </location>
</feature>
<dbReference type="OrthoDB" id="1924577at2759"/>
<feature type="region of interest" description="Disordered" evidence="6">
    <location>
        <begin position="1"/>
        <end position="131"/>
    </location>
</feature>
<feature type="compositionally biased region" description="Basic residues" evidence="6">
    <location>
        <begin position="1"/>
        <end position="12"/>
    </location>
</feature>
<dbReference type="GO" id="GO:0032040">
    <property type="term" value="C:small-subunit processome"/>
    <property type="evidence" value="ECO:0007669"/>
    <property type="project" value="TreeGrafter"/>
</dbReference>
<keyword evidence="3" id="KW-0597">Phosphoprotein</keyword>
<feature type="compositionally biased region" description="Acidic residues" evidence="6">
    <location>
        <begin position="349"/>
        <end position="365"/>
    </location>
</feature>
<feature type="region of interest" description="Disordered" evidence="6">
    <location>
        <begin position="478"/>
        <end position="570"/>
    </location>
</feature>
<keyword evidence="4" id="KW-0539">Nucleus</keyword>
<reference evidence="8" key="1">
    <citation type="journal article" date="2020" name="Fungal Divers.">
        <title>Resolving the Mortierellaceae phylogeny through synthesis of multi-gene phylogenetics and phylogenomics.</title>
        <authorList>
            <person name="Vandepol N."/>
            <person name="Liber J."/>
            <person name="Desiro A."/>
            <person name="Na H."/>
            <person name="Kennedy M."/>
            <person name="Barry K."/>
            <person name="Grigoriev I.V."/>
            <person name="Miller A.N."/>
            <person name="O'Donnell K."/>
            <person name="Stajich J.E."/>
            <person name="Bonito G."/>
        </authorList>
    </citation>
    <scope>NUCLEOTIDE SEQUENCE</scope>
    <source>
        <strain evidence="8">BC1065</strain>
    </source>
</reference>
<feature type="region of interest" description="Disordered" evidence="6">
    <location>
        <begin position="346"/>
        <end position="438"/>
    </location>
</feature>
<gene>
    <name evidence="8" type="ORF">DFQ27_000418</name>
</gene>
<dbReference type="PANTHER" id="PTHR13237">
    <property type="entry name" value="SOMETHING ABOUT SILENCING PROTEIN 10-RELATED"/>
    <property type="match status" value="1"/>
</dbReference>
<evidence type="ECO:0000256" key="1">
    <source>
        <dbReference type="ARBA" id="ARBA00004123"/>
    </source>
</evidence>
<feature type="compositionally biased region" description="Acidic residues" evidence="6">
    <location>
        <begin position="29"/>
        <end position="39"/>
    </location>
</feature>
<feature type="region of interest" description="Disordered" evidence="6">
    <location>
        <begin position="627"/>
        <end position="649"/>
    </location>
</feature>